<dbReference type="InterPro" id="IPR058240">
    <property type="entry name" value="rSAM_sf"/>
</dbReference>
<dbReference type="InterPro" id="IPR023404">
    <property type="entry name" value="rSAM_horseshoe"/>
</dbReference>
<dbReference type="NCBIfam" id="TIGR01579">
    <property type="entry name" value="MiaB-like-C"/>
    <property type="match status" value="1"/>
</dbReference>
<dbReference type="SMART" id="SM00729">
    <property type="entry name" value="Elp3"/>
    <property type="match status" value="1"/>
</dbReference>
<dbReference type="Pfam" id="PF04055">
    <property type="entry name" value="Radical_SAM"/>
    <property type="match status" value="1"/>
</dbReference>
<evidence type="ECO:0000259" key="8">
    <source>
        <dbReference type="PROSITE" id="PS51449"/>
    </source>
</evidence>
<dbReference type="InterPro" id="IPR006638">
    <property type="entry name" value="Elp3/MiaA/NifB-like_rSAM"/>
</dbReference>
<dbReference type="FunFam" id="3.80.30.20:FF:000001">
    <property type="entry name" value="tRNA-2-methylthio-N(6)-dimethylallyladenosine synthase 2"/>
    <property type="match status" value="1"/>
</dbReference>
<feature type="domain" description="MTTase N-terminal" evidence="8">
    <location>
        <begin position="9"/>
        <end position="120"/>
    </location>
</feature>
<keyword evidence="3 10" id="KW-0808">Transferase</keyword>
<keyword evidence="2" id="KW-0004">4Fe-4S</keyword>
<dbReference type="PANTHER" id="PTHR11918">
    <property type="entry name" value="RADICAL SAM PROTEINS"/>
    <property type="match status" value="1"/>
</dbReference>
<reference evidence="10 11" key="1">
    <citation type="submission" date="2017-06" db="EMBL/GenBank/DDBJ databases">
        <title>Draft Genome Sequence of Natranaerobius trueperi halophilic, alkalithermophilic bacteria from soda lakes.</title>
        <authorList>
            <person name="Zhao B."/>
        </authorList>
    </citation>
    <scope>NUCLEOTIDE SEQUENCE [LARGE SCALE GENOMIC DNA]</scope>
    <source>
        <strain evidence="10 11">DSM 18760</strain>
    </source>
</reference>
<proteinExistence type="predicted"/>
<dbReference type="RefSeq" id="WP_089023888.1">
    <property type="nucleotide sequence ID" value="NZ_NIQC01000018.1"/>
</dbReference>
<dbReference type="NCBIfam" id="TIGR00089">
    <property type="entry name" value="MiaB/RimO family radical SAM methylthiotransferase"/>
    <property type="match status" value="1"/>
</dbReference>
<dbReference type="SFLD" id="SFLDG01061">
    <property type="entry name" value="methylthiotransferase"/>
    <property type="match status" value="1"/>
</dbReference>
<dbReference type="AlphaFoldDB" id="A0A226BZ32"/>
<dbReference type="PROSITE" id="PS51918">
    <property type="entry name" value="RADICAL_SAM"/>
    <property type="match status" value="1"/>
</dbReference>
<protein>
    <submittedName>
        <fullName evidence="10">tRNA (N(6)-L-threonylcarbamoyladenosine(37)-C(2))-methylthiotransferase MtaB</fullName>
    </submittedName>
</protein>
<evidence type="ECO:0000256" key="2">
    <source>
        <dbReference type="ARBA" id="ARBA00022485"/>
    </source>
</evidence>
<dbReference type="InterPro" id="IPR013848">
    <property type="entry name" value="Methylthiotransferase_N"/>
</dbReference>
<comment type="cofactor">
    <cofactor evidence="1">
        <name>[4Fe-4S] cluster</name>
        <dbReference type="ChEBI" id="CHEBI:49883"/>
    </cofactor>
</comment>
<evidence type="ECO:0000256" key="4">
    <source>
        <dbReference type="ARBA" id="ARBA00022691"/>
    </source>
</evidence>
<accession>A0A226BZ32</accession>
<dbReference type="GO" id="GO:0035598">
    <property type="term" value="F:tRNA (N(6)-L-threonylcarbamoyladenosine(37)-C(2))-methylthiotransferase activity"/>
    <property type="evidence" value="ECO:0007669"/>
    <property type="project" value="TreeGrafter"/>
</dbReference>
<dbReference type="PROSITE" id="PS51449">
    <property type="entry name" value="MTTASE_N"/>
    <property type="match status" value="1"/>
</dbReference>
<evidence type="ECO:0000256" key="5">
    <source>
        <dbReference type="ARBA" id="ARBA00022723"/>
    </source>
</evidence>
<gene>
    <name evidence="10" type="ORF">CDO51_08710</name>
</gene>
<dbReference type="GO" id="GO:0046872">
    <property type="term" value="F:metal ion binding"/>
    <property type="evidence" value="ECO:0007669"/>
    <property type="project" value="UniProtKB-KW"/>
</dbReference>
<comment type="caution">
    <text evidence="10">The sequence shown here is derived from an EMBL/GenBank/DDBJ whole genome shotgun (WGS) entry which is preliminary data.</text>
</comment>
<dbReference type="Proteomes" id="UP000214588">
    <property type="component" value="Unassembled WGS sequence"/>
</dbReference>
<evidence type="ECO:0000313" key="10">
    <source>
        <dbReference type="EMBL" id="OWZ83459.1"/>
    </source>
</evidence>
<keyword evidence="7" id="KW-0411">Iron-sulfur</keyword>
<dbReference type="EMBL" id="NIQC01000018">
    <property type="protein sequence ID" value="OWZ83459.1"/>
    <property type="molecule type" value="Genomic_DNA"/>
</dbReference>
<evidence type="ECO:0000259" key="9">
    <source>
        <dbReference type="PROSITE" id="PS51918"/>
    </source>
</evidence>
<evidence type="ECO:0000256" key="7">
    <source>
        <dbReference type="ARBA" id="ARBA00023014"/>
    </source>
</evidence>
<evidence type="ECO:0000256" key="6">
    <source>
        <dbReference type="ARBA" id="ARBA00023004"/>
    </source>
</evidence>
<dbReference type="OrthoDB" id="9805215at2"/>
<feature type="domain" description="Radical SAM core" evidence="9">
    <location>
        <begin position="137"/>
        <end position="368"/>
    </location>
</feature>
<dbReference type="GO" id="GO:0051539">
    <property type="term" value="F:4 iron, 4 sulfur cluster binding"/>
    <property type="evidence" value="ECO:0007669"/>
    <property type="project" value="UniProtKB-KW"/>
</dbReference>
<dbReference type="SFLD" id="SFLDG01082">
    <property type="entry name" value="B12-binding_domain_containing"/>
    <property type="match status" value="1"/>
</dbReference>
<dbReference type="SFLD" id="SFLDS00029">
    <property type="entry name" value="Radical_SAM"/>
    <property type="match status" value="1"/>
</dbReference>
<evidence type="ECO:0000256" key="1">
    <source>
        <dbReference type="ARBA" id="ARBA00001966"/>
    </source>
</evidence>
<evidence type="ECO:0000313" key="11">
    <source>
        <dbReference type="Proteomes" id="UP000214588"/>
    </source>
</evidence>
<dbReference type="Pfam" id="PF00919">
    <property type="entry name" value="UPF0004"/>
    <property type="match status" value="1"/>
</dbReference>
<dbReference type="SUPFAM" id="SSF102114">
    <property type="entry name" value="Radical SAM enzymes"/>
    <property type="match status" value="1"/>
</dbReference>
<keyword evidence="6" id="KW-0408">Iron</keyword>
<dbReference type="InterPro" id="IPR038135">
    <property type="entry name" value="Methylthiotransferase_N_sf"/>
</dbReference>
<dbReference type="CDD" id="cd01335">
    <property type="entry name" value="Radical_SAM"/>
    <property type="match status" value="1"/>
</dbReference>
<dbReference type="PROSITE" id="PS01278">
    <property type="entry name" value="MTTASE_RADICAL"/>
    <property type="match status" value="1"/>
</dbReference>
<dbReference type="InterPro" id="IPR007197">
    <property type="entry name" value="rSAM"/>
</dbReference>
<keyword evidence="11" id="KW-1185">Reference proteome</keyword>
<keyword evidence="4" id="KW-0949">S-adenosyl-L-methionine</keyword>
<name>A0A226BZ32_9FIRM</name>
<dbReference type="InterPro" id="IPR006467">
    <property type="entry name" value="MiaB-like_bact"/>
</dbReference>
<dbReference type="InterPro" id="IPR005839">
    <property type="entry name" value="Methylthiotransferase"/>
</dbReference>
<sequence>MQKLQNRSLKFKIITLGCPLNQSDSDSFRDRLLESGFNETADIADIYIINSCVVTQKAARNSRKEARKAKKLNPNSIVCLMGCYGEIEKEVLKNNIPEIDHVVGTKDRNYLLEELTETTSLVFEKTAKYDELGITHRSIKSRPVVKIQEGCNNKCSYCIVTIARGQPRSRKYENIKKQVTQFLENGYKEIILAGTNMGVYGIDLQTDINLATLLDRLASLPYKNFRLRLSSLEPMEVTEEVLQVIKKHNKICNNLYLPLQSGSDNILKRMNRNYTTDDFAQLVNRARTLMPDISIVTDLISGFPGEQRKDHKRTMEFVSELRLSKVHVFTYSPRPYTLAYNFKDQVRPDIKKRRTDEIKQLDLQLTKKFHEDNLKSIKRILIEQINNIGEHLSIKGFSDNYCLLECTVGENDNIYNNEFIYTIGLEAHEWGIKGQVLLPKEVK</sequence>
<organism evidence="10 11">
    <name type="scientific">Natranaerobius trueperi</name>
    <dbReference type="NCBI Taxonomy" id="759412"/>
    <lineage>
        <taxon>Bacteria</taxon>
        <taxon>Bacillati</taxon>
        <taxon>Bacillota</taxon>
        <taxon>Clostridia</taxon>
        <taxon>Natranaerobiales</taxon>
        <taxon>Natranaerobiaceae</taxon>
        <taxon>Natranaerobius</taxon>
    </lineage>
</organism>
<dbReference type="Gene3D" id="3.80.30.20">
    <property type="entry name" value="tm_1862 like domain"/>
    <property type="match status" value="1"/>
</dbReference>
<dbReference type="InterPro" id="IPR020612">
    <property type="entry name" value="Methylthiotransferase_CS"/>
</dbReference>
<dbReference type="Gene3D" id="3.40.50.12160">
    <property type="entry name" value="Methylthiotransferase, N-terminal domain"/>
    <property type="match status" value="1"/>
</dbReference>
<keyword evidence="5" id="KW-0479">Metal-binding</keyword>
<dbReference type="PANTHER" id="PTHR11918:SF45">
    <property type="entry name" value="THREONYLCARBAMOYLADENOSINE TRNA METHYLTHIOTRANSFERASE"/>
    <property type="match status" value="1"/>
</dbReference>
<evidence type="ECO:0000256" key="3">
    <source>
        <dbReference type="ARBA" id="ARBA00022679"/>
    </source>
</evidence>